<protein>
    <recommendedName>
        <fullName evidence="3">S-protein homolog</fullName>
    </recommendedName>
</protein>
<feature type="non-terminal residue" evidence="1">
    <location>
        <position position="1"/>
    </location>
</feature>
<dbReference type="Proteomes" id="UP000257109">
    <property type="component" value="Unassembled WGS sequence"/>
</dbReference>
<dbReference type="EMBL" id="QJKJ01013119">
    <property type="protein sequence ID" value="RDX67157.1"/>
    <property type="molecule type" value="Genomic_DNA"/>
</dbReference>
<dbReference type="OrthoDB" id="10550597at2759"/>
<keyword evidence="2" id="KW-1185">Reference proteome</keyword>
<evidence type="ECO:0000313" key="2">
    <source>
        <dbReference type="Proteomes" id="UP000257109"/>
    </source>
</evidence>
<accession>A0A371EM80</accession>
<evidence type="ECO:0000313" key="1">
    <source>
        <dbReference type="EMBL" id="RDX67157.1"/>
    </source>
</evidence>
<comment type="caution">
    <text evidence="1">The sequence shown here is derived from an EMBL/GenBank/DDBJ whole genome shotgun (WGS) entry which is preliminary data.</text>
</comment>
<organism evidence="1 2">
    <name type="scientific">Mucuna pruriens</name>
    <name type="common">Velvet bean</name>
    <name type="synonym">Dolichos pruriens</name>
    <dbReference type="NCBI Taxonomy" id="157652"/>
    <lineage>
        <taxon>Eukaryota</taxon>
        <taxon>Viridiplantae</taxon>
        <taxon>Streptophyta</taxon>
        <taxon>Embryophyta</taxon>
        <taxon>Tracheophyta</taxon>
        <taxon>Spermatophyta</taxon>
        <taxon>Magnoliopsida</taxon>
        <taxon>eudicotyledons</taxon>
        <taxon>Gunneridae</taxon>
        <taxon>Pentapetalae</taxon>
        <taxon>rosids</taxon>
        <taxon>fabids</taxon>
        <taxon>Fabales</taxon>
        <taxon>Fabaceae</taxon>
        <taxon>Papilionoideae</taxon>
        <taxon>50 kb inversion clade</taxon>
        <taxon>NPAAA clade</taxon>
        <taxon>indigoferoid/millettioid clade</taxon>
        <taxon>Phaseoleae</taxon>
        <taxon>Mucuna</taxon>
    </lineage>
</organism>
<evidence type="ECO:0008006" key="3">
    <source>
        <dbReference type="Google" id="ProtNLM"/>
    </source>
</evidence>
<dbReference type="AlphaFoldDB" id="A0A371EM80"/>
<proteinExistence type="predicted"/>
<name>A0A371EM80_MUCPR</name>
<reference evidence="1" key="1">
    <citation type="submission" date="2018-05" db="EMBL/GenBank/DDBJ databases">
        <title>Draft genome of Mucuna pruriens seed.</title>
        <authorList>
            <person name="Nnadi N.E."/>
            <person name="Vos R."/>
            <person name="Hasami M.H."/>
            <person name="Devisetty U.K."/>
            <person name="Aguiy J.C."/>
        </authorList>
    </citation>
    <scope>NUCLEOTIDE SEQUENCE [LARGE SCALE GENOMIC DNA]</scope>
    <source>
        <strain evidence="1">JCA_2017</strain>
    </source>
</reference>
<sequence length="174" mass="20067">MALKEERSVDKAIANITTNTVGKIVLTLILFSQVTNSWSIGCLGRVKYTIFFENRLGDDLPGYDMNKNVLQIKCQFQKPPFTLNPNGSLTVCGGWLWDPFVACFMEVTNFNWTHRLVAFSKDTGYGCKEVGECRWQIRNHHPFLYSPTENKYIERVYWDDACKENLLEYEASTT</sequence>
<gene>
    <name evidence="1" type="ORF">CR513_53999</name>
</gene>